<dbReference type="Proteomes" id="UP000594034">
    <property type="component" value="Chromosome"/>
</dbReference>
<gene>
    <name evidence="1" type="ORF">FE240_08990</name>
</gene>
<keyword evidence="2" id="KW-1185">Reference proteome</keyword>
<dbReference type="RefSeq" id="WP_193004254.1">
    <property type="nucleotide sequence ID" value="NZ_CP040449.1"/>
</dbReference>
<accession>A0A5J6WX88</accession>
<sequence>MTTWTQEQSINFECAREAINHVIAIYSAEVYNEEKKNSPDEQRLEMMNDRCLQLTRERSAMRVNDDEMVAEVRAKYSAILRAHAKHQGSITDHDQCHQVS</sequence>
<evidence type="ECO:0000313" key="1">
    <source>
        <dbReference type="EMBL" id="QFI54811.1"/>
    </source>
</evidence>
<organism evidence="1 2">
    <name type="scientific">Aeromonas simiae</name>
    <dbReference type="NCBI Taxonomy" id="218936"/>
    <lineage>
        <taxon>Bacteria</taxon>
        <taxon>Pseudomonadati</taxon>
        <taxon>Pseudomonadota</taxon>
        <taxon>Gammaproteobacteria</taxon>
        <taxon>Aeromonadales</taxon>
        <taxon>Aeromonadaceae</taxon>
        <taxon>Aeromonas</taxon>
    </lineage>
</organism>
<dbReference type="AlphaFoldDB" id="A0A5J6WX88"/>
<protein>
    <submittedName>
        <fullName evidence="1">Uncharacterized protein</fullName>
    </submittedName>
</protein>
<dbReference type="KEGG" id="asim:FE240_08990"/>
<name>A0A5J6WX88_9GAMM</name>
<dbReference type="EMBL" id="CP040449">
    <property type="protein sequence ID" value="QFI54811.1"/>
    <property type="molecule type" value="Genomic_DNA"/>
</dbReference>
<reference evidence="1 2" key="1">
    <citation type="submission" date="2019-05" db="EMBL/GenBank/DDBJ databases">
        <title>OXA-830, a novel chromosomally encoded expanded-spectrum class D beta-lactamase in Aeromonas simiae.</title>
        <authorList>
            <person name="Zhou W."/>
            <person name="Chen Q."/>
        </authorList>
    </citation>
    <scope>NUCLEOTIDE SEQUENCE [LARGE SCALE GENOMIC DNA]</scope>
    <source>
        <strain evidence="1 2">A6</strain>
    </source>
</reference>
<proteinExistence type="predicted"/>
<evidence type="ECO:0000313" key="2">
    <source>
        <dbReference type="Proteomes" id="UP000594034"/>
    </source>
</evidence>